<dbReference type="PROSITE" id="PS51184">
    <property type="entry name" value="JMJC"/>
    <property type="match status" value="1"/>
</dbReference>
<dbReference type="InterPro" id="IPR041667">
    <property type="entry name" value="Cupin_8"/>
</dbReference>
<dbReference type="InterPro" id="IPR014710">
    <property type="entry name" value="RmlC-like_jellyroll"/>
</dbReference>
<keyword evidence="3" id="KW-1185">Reference proteome</keyword>
<dbReference type="RefSeq" id="WP_126718036.1">
    <property type="nucleotide sequence ID" value="NZ_RWJF01000001.1"/>
</dbReference>
<accession>A0A429V8J1</accession>
<dbReference type="InterPro" id="IPR003347">
    <property type="entry name" value="JmjC_dom"/>
</dbReference>
<dbReference type="PANTHER" id="PTHR12461">
    <property type="entry name" value="HYPOXIA-INDUCIBLE FACTOR 1 ALPHA INHIBITOR-RELATED"/>
    <property type="match status" value="1"/>
</dbReference>
<dbReference type="AlphaFoldDB" id="A0A429V8J1"/>
<protein>
    <submittedName>
        <fullName evidence="2">Cupin-like domain-containing protein</fullName>
    </submittedName>
</protein>
<dbReference type="Proteomes" id="UP000274661">
    <property type="component" value="Unassembled WGS sequence"/>
</dbReference>
<evidence type="ECO:0000313" key="3">
    <source>
        <dbReference type="Proteomes" id="UP000274661"/>
    </source>
</evidence>
<dbReference type="SMART" id="SM00558">
    <property type="entry name" value="JmjC"/>
    <property type="match status" value="1"/>
</dbReference>
<evidence type="ECO:0000313" key="2">
    <source>
        <dbReference type="EMBL" id="RST30202.1"/>
    </source>
</evidence>
<sequence>MMASPAAPLPEVAGLDRDELAERRRATQPFVIRGLASTWPAVTAAQRSDADFIAYLKRFSTPRPVVALVGQPEIDGRFFYTEALTALNFERGTSPLDPFLDRLLRDREAPRPLAMAVQGEDVAGLLPGFERENGLEALLPGVPPRAWLGNRIRVATHYDLKENIGIVVAGRRRFTLFPPDQIGNLYPGPLELTPAGTPVSMVDPAAPDLELHPRFAEAWRHAATAELGPGDAIYIPYHWWHAVDSLAPVNLFVNYWWGDAVGLAASPGDVLMLAIGSLRQLPPDQREAWRAVFAHFVFDADPAEHLPAAVRGIYGPPTPAMIRHIRSLVFGD</sequence>
<dbReference type="Gene3D" id="2.60.120.10">
    <property type="entry name" value="Jelly Rolls"/>
    <property type="match status" value="1"/>
</dbReference>
<dbReference type="OrthoDB" id="479699at2"/>
<name>A0A429V8J1_9SPHN</name>
<feature type="domain" description="JmjC" evidence="1">
    <location>
        <begin position="98"/>
        <end position="272"/>
    </location>
</feature>
<dbReference type="EMBL" id="RWJF01000001">
    <property type="protein sequence ID" value="RST30202.1"/>
    <property type="molecule type" value="Genomic_DNA"/>
</dbReference>
<evidence type="ECO:0000259" key="1">
    <source>
        <dbReference type="PROSITE" id="PS51184"/>
    </source>
</evidence>
<dbReference type="PANTHER" id="PTHR12461:SF105">
    <property type="entry name" value="HYPOXIA-INDUCIBLE FACTOR 1-ALPHA INHIBITOR"/>
    <property type="match status" value="1"/>
</dbReference>
<gene>
    <name evidence="2" type="ORF">HMF7854_04680</name>
</gene>
<comment type="caution">
    <text evidence="2">The sequence shown here is derived from an EMBL/GenBank/DDBJ whole genome shotgun (WGS) entry which is preliminary data.</text>
</comment>
<dbReference type="Pfam" id="PF13621">
    <property type="entry name" value="Cupin_8"/>
    <property type="match status" value="1"/>
</dbReference>
<reference evidence="2 3" key="1">
    <citation type="submission" date="2018-12" db="EMBL/GenBank/DDBJ databases">
        <title>Sphingomonas sp. HMF7854 Genome sequencing and assembly.</title>
        <authorList>
            <person name="Cha I."/>
            <person name="Kang H."/>
            <person name="Kim H."/>
            <person name="Kang J."/>
            <person name="Joh K."/>
        </authorList>
    </citation>
    <scope>NUCLEOTIDE SEQUENCE [LARGE SCALE GENOMIC DNA]</scope>
    <source>
        <strain evidence="2 3">HMF7854</strain>
    </source>
</reference>
<organism evidence="2 3">
    <name type="scientific">Sphingomonas ginkgonis</name>
    <dbReference type="NCBI Taxonomy" id="2315330"/>
    <lineage>
        <taxon>Bacteria</taxon>
        <taxon>Pseudomonadati</taxon>
        <taxon>Pseudomonadota</taxon>
        <taxon>Alphaproteobacteria</taxon>
        <taxon>Sphingomonadales</taxon>
        <taxon>Sphingomonadaceae</taxon>
        <taxon>Sphingomonas</taxon>
    </lineage>
</organism>
<dbReference type="SUPFAM" id="SSF51197">
    <property type="entry name" value="Clavaminate synthase-like"/>
    <property type="match status" value="1"/>
</dbReference>
<proteinExistence type="predicted"/>